<dbReference type="AlphaFoldDB" id="A0AAQ3X285"/>
<name>A0AAQ3X285_PASNO</name>
<feature type="region of interest" description="Disordered" evidence="1">
    <location>
        <begin position="229"/>
        <end position="297"/>
    </location>
</feature>
<evidence type="ECO:0000313" key="2">
    <source>
        <dbReference type="EMBL" id="WVZ81550.1"/>
    </source>
</evidence>
<sequence>MLYVNILYAIHGVDEISVVCIKNQLSACQLVRITKQAFRAPVWPTTTSTSSKCTVHRRILLLRLPSPPYAPAPPFPAPQRRPCAAPRAPLAVAPVATCLASIWAGRAPGGPLLPSWGGGGARSPVDPVHLAGGPLGGGARWARPAPRPRAPCAAVDLPLAASPGMDTRVELLLAGGRAGGQSAGASAAWEPTRLGGRVGIKALSAAAAPPSRSIAPFPPPQALRPAAERAAGGFPASHGRQRRAARRPAAPPGSAGSPRRATAGPRRTAPDPRTRRRRVPCRPRTRCLRPPPDGSRL</sequence>
<organism evidence="2 3">
    <name type="scientific">Paspalum notatum var. saurae</name>
    <dbReference type="NCBI Taxonomy" id="547442"/>
    <lineage>
        <taxon>Eukaryota</taxon>
        <taxon>Viridiplantae</taxon>
        <taxon>Streptophyta</taxon>
        <taxon>Embryophyta</taxon>
        <taxon>Tracheophyta</taxon>
        <taxon>Spermatophyta</taxon>
        <taxon>Magnoliopsida</taxon>
        <taxon>Liliopsida</taxon>
        <taxon>Poales</taxon>
        <taxon>Poaceae</taxon>
        <taxon>PACMAD clade</taxon>
        <taxon>Panicoideae</taxon>
        <taxon>Andropogonodae</taxon>
        <taxon>Paspaleae</taxon>
        <taxon>Paspalinae</taxon>
        <taxon>Paspalum</taxon>
    </lineage>
</organism>
<gene>
    <name evidence="2" type="ORF">U9M48_028916</name>
</gene>
<feature type="compositionally biased region" description="Low complexity" evidence="1">
    <location>
        <begin position="252"/>
        <end position="267"/>
    </location>
</feature>
<reference evidence="2 3" key="1">
    <citation type="submission" date="2024-02" db="EMBL/GenBank/DDBJ databases">
        <title>High-quality chromosome-scale genome assembly of Pensacola bahiagrass (Paspalum notatum Flugge var. saurae).</title>
        <authorList>
            <person name="Vega J.M."/>
            <person name="Podio M."/>
            <person name="Orjuela J."/>
            <person name="Siena L.A."/>
            <person name="Pessino S.C."/>
            <person name="Combes M.C."/>
            <person name="Mariac C."/>
            <person name="Albertini E."/>
            <person name="Pupilli F."/>
            <person name="Ortiz J.P.A."/>
            <person name="Leblanc O."/>
        </authorList>
    </citation>
    <scope>NUCLEOTIDE SEQUENCE [LARGE SCALE GENOMIC DNA]</scope>
    <source>
        <strain evidence="2">R1</strain>
        <tissue evidence="2">Leaf</tissue>
    </source>
</reference>
<evidence type="ECO:0000256" key="1">
    <source>
        <dbReference type="SAM" id="MobiDB-lite"/>
    </source>
</evidence>
<keyword evidence="3" id="KW-1185">Reference proteome</keyword>
<accession>A0AAQ3X285</accession>
<feature type="compositionally biased region" description="Basic residues" evidence="1">
    <location>
        <begin position="274"/>
        <end position="287"/>
    </location>
</feature>
<evidence type="ECO:0000313" key="3">
    <source>
        <dbReference type="Proteomes" id="UP001341281"/>
    </source>
</evidence>
<dbReference type="Proteomes" id="UP001341281">
    <property type="component" value="Chromosome 06"/>
</dbReference>
<protein>
    <submittedName>
        <fullName evidence="2">Uncharacterized protein</fullName>
    </submittedName>
</protein>
<proteinExistence type="predicted"/>
<dbReference type="EMBL" id="CP144750">
    <property type="protein sequence ID" value="WVZ81550.1"/>
    <property type="molecule type" value="Genomic_DNA"/>
</dbReference>